<evidence type="ECO:0000313" key="3">
    <source>
        <dbReference type="Proteomes" id="UP000268093"/>
    </source>
</evidence>
<gene>
    <name evidence="2" type="ORF">BC936DRAFT_136734</name>
</gene>
<evidence type="ECO:0000313" key="2">
    <source>
        <dbReference type="EMBL" id="RUP43788.1"/>
    </source>
</evidence>
<dbReference type="EMBL" id="RBNI01010315">
    <property type="protein sequence ID" value="RUP43788.1"/>
    <property type="molecule type" value="Genomic_DNA"/>
</dbReference>
<comment type="caution">
    <text evidence="2">The sequence shown here is derived from an EMBL/GenBank/DDBJ whole genome shotgun (WGS) entry which is preliminary data.</text>
</comment>
<protein>
    <submittedName>
        <fullName evidence="2">Uncharacterized protein</fullName>
    </submittedName>
</protein>
<dbReference type="AlphaFoldDB" id="A0A433CYY7"/>
<accession>A0A433CYY7</accession>
<organism evidence="2 3">
    <name type="scientific">Jimgerdemannia flammicorona</name>
    <dbReference type="NCBI Taxonomy" id="994334"/>
    <lineage>
        <taxon>Eukaryota</taxon>
        <taxon>Fungi</taxon>
        <taxon>Fungi incertae sedis</taxon>
        <taxon>Mucoromycota</taxon>
        <taxon>Mucoromycotina</taxon>
        <taxon>Endogonomycetes</taxon>
        <taxon>Endogonales</taxon>
        <taxon>Endogonaceae</taxon>
        <taxon>Jimgerdemannia</taxon>
    </lineage>
</organism>
<feature type="region of interest" description="Disordered" evidence="1">
    <location>
        <begin position="52"/>
        <end position="76"/>
    </location>
</feature>
<proteinExistence type="predicted"/>
<evidence type="ECO:0000256" key="1">
    <source>
        <dbReference type="SAM" id="MobiDB-lite"/>
    </source>
</evidence>
<reference evidence="2 3" key="1">
    <citation type="journal article" date="2018" name="New Phytol.">
        <title>Phylogenomics of Endogonaceae and evolution of mycorrhizas within Mucoromycota.</title>
        <authorList>
            <person name="Chang Y."/>
            <person name="Desiro A."/>
            <person name="Na H."/>
            <person name="Sandor L."/>
            <person name="Lipzen A."/>
            <person name="Clum A."/>
            <person name="Barry K."/>
            <person name="Grigoriev I.V."/>
            <person name="Martin F.M."/>
            <person name="Stajich J.E."/>
            <person name="Smith M.E."/>
            <person name="Bonito G."/>
            <person name="Spatafora J.W."/>
        </authorList>
    </citation>
    <scope>NUCLEOTIDE SEQUENCE [LARGE SCALE GENOMIC DNA]</scope>
    <source>
        <strain evidence="2 3">GMNB39</strain>
    </source>
</reference>
<sequence>MSRRTHISWYRILSSVNQTGRQRRHDGQTDKPFCGFRITFKLLPVGEVSRGDLSATQKGYPISRRVPSQEPADLQI</sequence>
<dbReference type="Proteomes" id="UP000268093">
    <property type="component" value="Unassembled WGS sequence"/>
</dbReference>
<keyword evidence="3" id="KW-1185">Reference proteome</keyword>
<name>A0A433CYY7_9FUNG</name>